<evidence type="ECO:0000256" key="1">
    <source>
        <dbReference type="SAM" id="SignalP"/>
    </source>
</evidence>
<dbReference type="InterPro" id="IPR013036">
    <property type="entry name" value="DUF1587"/>
</dbReference>
<gene>
    <name evidence="7" type="ORF">PPSIR1_20269</name>
</gene>
<dbReference type="AlphaFoldDB" id="A6G230"/>
<evidence type="ECO:0000259" key="2">
    <source>
        <dbReference type="Pfam" id="PF07624"/>
    </source>
</evidence>
<evidence type="ECO:0000259" key="5">
    <source>
        <dbReference type="Pfam" id="PF07631"/>
    </source>
</evidence>
<feature type="signal peptide" evidence="1">
    <location>
        <begin position="1"/>
        <end position="28"/>
    </location>
</feature>
<feature type="domain" description="DUF1587" evidence="3">
    <location>
        <begin position="54"/>
        <end position="117"/>
    </location>
</feature>
<keyword evidence="8" id="KW-1185">Reference proteome</keyword>
<evidence type="ECO:0000259" key="3">
    <source>
        <dbReference type="Pfam" id="PF07626"/>
    </source>
</evidence>
<dbReference type="Pfam" id="PF07631">
    <property type="entry name" value="PSD4"/>
    <property type="match status" value="1"/>
</dbReference>
<sequence>MASHSSKTSPVGWSLALTLCFGAAAVTAAGCNEAEPEPGPAPAELVPDAAPLARLTAEQYRNTIRDLLPTVNSGHITFPVELEGRGGFENNAAFNTATPALVEAYQRAARHVASAAMEDIDAMLGCESLEEGCARGWLPGFAELAWRRPLTQAELDTLLANFDSWQGSHGTDVAVELSLSYLLQSAEFLYFPRFGTETVIEGTDAVPLTDYELASRLSYFLWNSMPDAELLDLAREGRLQDRQVLADQAFRMLGDYRAIDMVVSFHRQNWDFDDVGSNPIDLDYYAPVFEAMGLEAEDDKSDYYYLEYSPGARFESDVFVAQHVFHGEGTLEALLTSNKAWVTPDVARLAYQQEVDDSLAPITWGGLVAGEGNDEIGVWTTEYYPIELDPMQRAGLFTMAGFLSAKAGPQQPAPVRRGVTILDRLMCIELVPPGDVPPLEEAEALEPKTNRDKYAIHSQSEACAGCHDSIDGIGFTFENYDSLGRWRDTDNGYPVDATGQLLGTDQDGPVNDAVELMTKMGQSRAVHDCYTKQWFRYAFGRNEAAADVETVLAMQEGFWSSGGDIRLLIVNLAGSYSFRHRRAQGL</sequence>
<dbReference type="EMBL" id="ABCS01000014">
    <property type="protein sequence ID" value="EDM79999.1"/>
    <property type="molecule type" value="Genomic_DNA"/>
</dbReference>
<dbReference type="STRING" id="391625.PPSIR1_20269"/>
<feature type="chain" id="PRO_5002697416" evidence="1">
    <location>
        <begin position="29"/>
        <end position="586"/>
    </location>
</feature>
<evidence type="ECO:0000259" key="4">
    <source>
        <dbReference type="Pfam" id="PF07627"/>
    </source>
</evidence>
<dbReference type="Pfam" id="PF07637">
    <property type="entry name" value="PSD5"/>
    <property type="match status" value="1"/>
</dbReference>
<comment type="caution">
    <text evidence="7">The sequence shown here is derived from an EMBL/GenBank/DDBJ whole genome shotgun (WGS) entry which is preliminary data.</text>
</comment>
<dbReference type="InterPro" id="IPR013043">
    <property type="entry name" value="DUF1595"/>
</dbReference>
<dbReference type="eggNOG" id="COG5297">
    <property type="taxonomic scope" value="Bacteria"/>
</dbReference>
<keyword evidence="1" id="KW-0732">Signal</keyword>
<accession>A6G230</accession>
<dbReference type="OrthoDB" id="127185at2"/>
<dbReference type="PROSITE" id="PS51257">
    <property type="entry name" value="PROKAR_LIPOPROTEIN"/>
    <property type="match status" value="1"/>
</dbReference>
<dbReference type="Proteomes" id="UP000005801">
    <property type="component" value="Unassembled WGS sequence"/>
</dbReference>
<proteinExistence type="predicted"/>
<evidence type="ECO:0000313" key="8">
    <source>
        <dbReference type="Proteomes" id="UP000005801"/>
    </source>
</evidence>
<dbReference type="Pfam" id="PF07627">
    <property type="entry name" value="PSCyt3"/>
    <property type="match status" value="1"/>
</dbReference>
<dbReference type="RefSeq" id="WP_006970779.1">
    <property type="nucleotide sequence ID" value="NZ_ABCS01000014.1"/>
</dbReference>
<name>A6G230_9BACT</name>
<organism evidence="7 8">
    <name type="scientific">Plesiocystis pacifica SIR-1</name>
    <dbReference type="NCBI Taxonomy" id="391625"/>
    <lineage>
        <taxon>Bacteria</taxon>
        <taxon>Pseudomonadati</taxon>
        <taxon>Myxococcota</taxon>
        <taxon>Polyangia</taxon>
        <taxon>Nannocystales</taxon>
        <taxon>Nannocystaceae</taxon>
        <taxon>Plesiocystis</taxon>
    </lineage>
</organism>
<dbReference type="InterPro" id="IPR013042">
    <property type="entry name" value="DUF1592"/>
</dbReference>
<evidence type="ECO:0000313" key="7">
    <source>
        <dbReference type="EMBL" id="EDM79999.1"/>
    </source>
</evidence>
<feature type="domain" description="DUF1585" evidence="2">
    <location>
        <begin position="510"/>
        <end position="578"/>
    </location>
</feature>
<dbReference type="InterPro" id="IPR011478">
    <property type="entry name" value="DUF1585"/>
</dbReference>
<dbReference type="InterPro" id="IPR013039">
    <property type="entry name" value="DUF1588"/>
</dbReference>
<feature type="domain" description="DUF1595" evidence="6">
    <location>
        <begin position="133"/>
        <end position="191"/>
    </location>
</feature>
<dbReference type="Pfam" id="PF07626">
    <property type="entry name" value="PSD3"/>
    <property type="match status" value="1"/>
</dbReference>
<feature type="domain" description="DUF1588" evidence="4">
    <location>
        <begin position="393"/>
        <end position="490"/>
    </location>
</feature>
<reference evidence="7 8" key="1">
    <citation type="submission" date="2007-06" db="EMBL/GenBank/DDBJ databases">
        <authorList>
            <person name="Shimkets L."/>
            <person name="Ferriera S."/>
            <person name="Johnson J."/>
            <person name="Kravitz S."/>
            <person name="Beeson K."/>
            <person name="Sutton G."/>
            <person name="Rogers Y.-H."/>
            <person name="Friedman R."/>
            <person name="Frazier M."/>
            <person name="Venter J.C."/>
        </authorList>
    </citation>
    <scope>NUCLEOTIDE SEQUENCE [LARGE SCALE GENOMIC DNA]</scope>
    <source>
        <strain evidence="7 8">SIR-1</strain>
    </source>
</reference>
<evidence type="ECO:0000259" key="6">
    <source>
        <dbReference type="Pfam" id="PF07637"/>
    </source>
</evidence>
<dbReference type="Pfam" id="PF07624">
    <property type="entry name" value="PSD2"/>
    <property type="match status" value="1"/>
</dbReference>
<feature type="domain" description="DUF1592" evidence="5">
    <location>
        <begin position="208"/>
        <end position="348"/>
    </location>
</feature>
<protein>
    <submittedName>
        <fullName evidence="7">Cellulose-binding domain protein</fullName>
    </submittedName>
</protein>